<reference evidence="1" key="1">
    <citation type="journal article" date="2014" name="Int. J. Syst. Evol. Microbiol.">
        <title>Complete genome sequence of Corynebacterium casei LMG S-19264T (=DSM 44701T), isolated from a smear-ripened cheese.</title>
        <authorList>
            <consortium name="US DOE Joint Genome Institute (JGI-PGF)"/>
            <person name="Walter F."/>
            <person name="Albersmeier A."/>
            <person name="Kalinowski J."/>
            <person name="Ruckert C."/>
        </authorList>
    </citation>
    <scope>NUCLEOTIDE SEQUENCE</scope>
    <source>
        <strain evidence="1">KCTC 42651</strain>
    </source>
</reference>
<dbReference type="Gene3D" id="2.60.120.920">
    <property type="match status" value="1"/>
</dbReference>
<proteinExistence type="predicted"/>
<organism evidence="1 2">
    <name type="scientific">Thalassobaculum fulvum</name>
    <dbReference type="NCBI Taxonomy" id="1633335"/>
    <lineage>
        <taxon>Bacteria</taxon>
        <taxon>Pseudomonadati</taxon>
        <taxon>Pseudomonadota</taxon>
        <taxon>Alphaproteobacteria</taxon>
        <taxon>Rhodospirillales</taxon>
        <taxon>Thalassobaculaceae</taxon>
        <taxon>Thalassobaculum</taxon>
    </lineage>
</organism>
<evidence type="ECO:0000313" key="1">
    <source>
        <dbReference type="EMBL" id="GHD42212.1"/>
    </source>
</evidence>
<dbReference type="InterPro" id="IPR013320">
    <property type="entry name" value="ConA-like_dom_sf"/>
</dbReference>
<dbReference type="RefSeq" id="WP_189987548.1">
    <property type="nucleotide sequence ID" value="NZ_BMZS01000002.1"/>
</dbReference>
<comment type="caution">
    <text evidence="1">The sequence shown here is derived from an EMBL/GenBank/DDBJ whole genome shotgun (WGS) entry which is preliminary data.</text>
</comment>
<dbReference type="AlphaFoldDB" id="A0A919CNI7"/>
<name>A0A919CNI7_9PROT</name>
<dbReference type="SUPFAM" id="SSF49899">
    <property type="entry name" value="Concanavalin A-like lectins/glucanases"/>
    <property type="match status" value="1"/>
</dbReference>
<evidence type="ECO:0000313" key="2">
    <source>
        <dbReference type="Proteomes" id="UP000630353"/>
    </source>
</evidence>
<dbReference type="Proteomes" id="UP000630353">
    <property type="component" value="Unassembled WGS sequence"/>
</dbReference>
<protein>
    <submittedName>
        <fullName evidence="1">Uncharacterized protein</fullName>
    </submittedName>
</protein>
<accession>A0A919CNI7</accession>
<dbReference type="InterPro" id="IPR043136">
    <property type="entry name" value="B30.2/SPRY_sf"/>
</dbReference>
<keyword evidence="2" id="KW-1185">Reference proteome</keyword>
<dbReference type="EMBL" id="BMZS01000002">
    <property type="protein sequence ID" value="GHD42212.1"/>
    <property type="molecule type" value="Genomic_DNA"/>
</dbReference>
<gene>
    <name evidence="1" type="ORF">GCM10017083_06950</name>
</gene>
<reference evidence="1" key="2">
    <citation type="submission" date="2020-09" db="EMBL/GenBank/DDBJ databases">
        <authorList>
            <person name="Sun Q."/>
            <person name="Kim S."/>
        </authorList>
    </citation>
    <scope>NUCLEOTIDE SEQUENCE</scope>
    <source>
        <strain evidence="1">KCTC 42651</strain>
    </source>
</reference>
<sequence length="221" mass="22626">MPSFLGHPRANTIQLPAPVYATWNPAGTDANIALSNGNLTAEVTGPTAGTAYGTSATPGGSFDNGKRYIEIGVTSIVGSASGVAIGFADTDQAVTGELGDMAYAYAWRLDGYKENAGVESVFGSIATAGDIVQLAIHAYVEGGLAKANIWFGLNGVWFGAGDPASGVNPSFEGVVAPIATDWSIRSTLKVTGDCLFGNFGNAPFSYEVPVGFGSGWGFNIV</sequence>